<feature type="transmembrane region" description="Helical" evidence="8">
    <location>
        <begin position="184"/>
        <end position="205"/>
    </location>
</feature>
<dbReference type="SMART" id="SM00283">
    <property type="entry name" value="MA"/>
    <property type="match status" value="1"/>
</dbReference>
<gene>
    <name evidence="11" type="ORF">ABHF33_07665</name>
</gene>
<dbReference type="GO" id="GO:0006935">
    <property type="term" value="P:chemotaxis"/>
    <property type="evidence" value="ECO:0007669"/>
    <property type="project" value="InterPro"/>
</dbReference>
<keyword evidence="3 8" id="KW-1133">Transmembrane helix</keyword>
<evidence type="ECO:0000256" key="4">
    <source>
        <dbReference type="ARBA" id="ARBA00023136"/>
    </source>
</evidence>
<dbReference type="InterPro" id="IPR004090">
    <property type="entry name" value="Chemotax_Me-accpt_rcpt"/>
</dbReference>
<dbReference type="CDD" id="cd11386">
    <property type="entry name" value="MCP_signal"/>
    <property type="match status" value="1"/>
</dbReference>
<dbReference type="GO" id="GO:0004888">
    <property type="term" value="F:transmembrane signaling receptor activity"/>
    <property type="evidence" value="ECO:0007669"/>
    <property type="project" value="InterPro"/>
</dbReference>
<dbReference type="EMBL" id="CP157355">
    <property type="protein sequence ID" value="XBM02131.1"/>
    <property type="molecule type" value="Genomic_DNA"/>
</dbReference>
<comment type="similarity">
    <text evidence="6">Belongs to the methyl-accepting chemotaxis (MCP) protein family.</text>
</comment>
<dbReference type="KEGG" id="cmav:ABHF33_07665"/>
<dbReference type="CDD" id="cd06225">
    <property type="entry name" value="HAMP"/>
    <property type="match status" value="1"/>
</dbReference>
<dbReference type="GO" id="GO:0007165">
    <property type="term" value="P:signal transduction"/>
    <property type="evidence" value="ECO:0007669"/>
    <property type="project" value="UniProtKB-KW"/>
</dbReference>
<evidence type="ECO:0000256" key="8">
    <source>
        <dbReference type="SAM" id="Phobius"/>
    </source>
</evidence>
<proteinExistence type="inferred from homology"/>
<evidence type="ECO:0000256" key="7">
    <source>
        <dbReference type="PROSITE-ProRule" id="PRU00284"/>
    </source>
</evidence>
<dbReference type="PROSITE" id="PS50111">
    <property type="entry name" value="CHEMOTAXIS_TRANSDUC_2"/>
    <property type="match status" value="1"/>
</dbReference>
<keyword evidence="5 7" id="KW-0807">Transducer</keyword>
<name>A0AAU7FEF1_9NEIS</name>
<dbReference type="GO" id="GO:0016020">
    <property type="term" value="C:membrane"/>
    <property type="evidence" value="ECO:0007669"/>
    <property type="project" value="UniProtKB-SubCell"/>
</dbReference>
<dbReference type="InterPro" id="IPR024478">
    <property type="entry name" value="HlyB_4HB_MCP"/>
</dbReference>
<dbReference type="PROSITE" id="PS50885">
    <property type="entry name" value="HAMP"/>
    <property type="match status" value="1"/>
</dbReference>
<dbReference type="Gene3D" id="1.10.287.950">
    <property type="entry name" value="Methyl-accepting chemotaxis protein"/>
    <property type="match status" value="1"/>
</dbReference>
<accession>A0AAU7FEF1</accession>
<evidence type="ECO:0000256" key="3">
    <source>
        <dbReference type="ARBA" id="ARBA00022989"/>
    </source>
</evidence>
<evidence type="ECO:0000259" key="10">
    <source>
        <dbReference type="PROSITE" id="PS50885"/>
    </source>
</evidence>
<evidence type="ECO:0000259" key="9">
    <source>
        <dbReference type="PROSITE" id="PS50111"/>
    </source>
</evidence>
<feature type="domain" description="Methyl-accepting transducer" evidence="9">
    <location>
        <begin position="265"/>
        <end position="501"/>
    </location>
</feature>
<dbReference type="InterPro" id="IPR004089">
    <property type="entry name" value="MCPsignal_dom"/>
</dbReference>
<dbReference type="InterPro" id="IPR003660">
    <property type="entry name" value="HAMP_dom"/>
</dbReference>
<evidence type="ECO:0000313" key="11">
    <source>
        <dbReference type="EMBL" id="XBM02131.1"/>
    </source>
</evidence>
<evidence type="ECO:0000256" key="2">
    <source>
        <dbReference type="ARBA" id="ARBA00022692"/>
    </source>
</evidence>
<dbReference type="SMART" id="SM00304">
    <property type="entry name" value="HAMP"/>
    <property type="match status" value="1"/>
</dbReference>
<evidence type="ECO:0000256" key="6">
    <source>
        <dbReference type="ARBA" id="ARBA00029447"/>
    </source>
</evidence>
<evidence type="ECO:0000256" key="1">
    <source>
        <dbReference type="ARBA" id="ARBA00004141"/>
    </source>
</evidence>
<feature type="domain" description="HAMP" evidence="10">
    <location>
        <begin position="207"/>
        <end position="260"/>
    </location>
</feature>
<sequence>MKIAHKISALLLLAALAIVLLAGISFYKAQHVKEDALGITEKLVPGLIEMSDMQRSFAQARYAVLFHIVQTDAATKQQVEADFRRYVGTLDESLAKFEAAALTSQGKAMVATLRQEIEAWRPWTEKILQASNANDTALANQLIRDKCAPQAAKVYVAMDNVERQKAQTSNQAGEKITADIQSSINASVIVGLLLLIALGVTGWLIGRSIIQPLTALQQFLQRLASDNDFTRRIETQSDDEVGVSLKSLNALLDTLQASLRKLNRVGHEVAGSVNGLSGTSQTMSQSSSGVSESASAMAAGIEQVTVSIGHVADRAQQCDHTAREAGQLAATGGQVIENTITSINQIADQVRTSAAQIDSLKQRTANISTIVNVIKDIADQTNLLALNAAIEAARAGDLGRGFAVVADEVRKLAERTANSTQEIISTVTAIQNEANSTVNTMQHTVEQVDEGVHRAHEASVAIANIRHSADQVVQQVSEISVAMREQSAASLVMAQQVERVAQMSEESSSAAASTARESARLGELGRELDQSVSLYRV</sequence>
<comment type="subcellular location">
    <subcellularLocation>
        <location evidence="1">Membrane</location>
        <topology evidence="1">Multi-pass membrane protein</topology>
    </subcellularLocation>
</comment>
<organism evidence="11">
    <name type="scientific">Chitinibacter mangrovi</name>
    <dbReference type="NCBI Taxonomy" id="3153927"/>
    <lineage>
        <taxon>Bacteria</taxon>
        <taxon>Pseudomonadati</taxon>
        <taxon>Pseudomonadota</taxon>
        <taxon>Betaproteobacteria</taxon>
        <taxon>Neisseriales</taxon>
        <taxon>Chitinibacteraceae</taxon>
        <taxon>Chitinibacter</taxon>
    </lineage>
</organism>
<dbReference type="PANTHER" id="PTHR32089:SF119">
    <property type="entry name" value="METHYL-ACCEPTING CHEMOTAXIS PROTEIN CTPL"/>
    <property type="match status" value="1"/>
</dbReference>
<dbReference type="Gene3D" id="6.10.340.10">
    <property type="match status" value="1"/>
</dbReference>
<dbReference type="FunFam" id="1.10.287.950:FF:000001">
    <property type="entry name" value="Methyl-accepting chemotaxis sensory transducer"/>
    <property type="match status" value="1"/>
</dbReference>
<dbReference type="SUPFAM" id="SSF58104">
    <property type="entry name" value="Methyl-accepting chemotaxis protein (MCP) signaling domain"/>
    <property type="match status" value="1"/>
</dbReference>
<dbReference type="Pfam" id="PF00015">
    <property type="entry name" value="MCPsignal"/>
    <property type="match status" value="1"/>
</dbReference>
<keyword evidence="2 8" id="KW-0812">Transmembrane</keyword>
<dbReference type="PANTHER" id="PTHR32089">
    <property type="entry name" value="METHYL-ACCEPTING CHEMOTAXIS PROTEIN MCPB"/>
    <property type="match status" value="1"/>
</dbReference>
<dbReference type="PRINTS" id="PR00260">
    <property type="entry name" value="CHEMTRNSDUCR"/>
</dbReference>
<evidence type="ECO:0000256" key="5">
    <source>
        <dbReference type="ARBA" id="ARBA00023224"/>
    </source>
</evidence>
<dbReference type="AlphaFoldDB" id="A0AAU7FEF1"/>
<keyword evidence="4 8" id="KW-0472">Membrane</keyword>
<dbReference type="RefSeq" id="WP_348946405.1">
    <property type="nucleotide sequence ID" value="NZ_CP157355.1"/>
</dbReference>
<reference evidence="11" key="1">
    <citation type="submission" date="2024-05" db="EMBL/GenBank/DDBJ databases">
        <authorList>
            <person name="Yang L."/>
            <person name="Pan L."/>
        </authorList>
    </citation>
    <scope>NUCLEOTIDE SEQUENCE</scope>
    <source>
        <strain evidence="11">FCG-7</strain>
    </source>
</reference>
<dbReference type="Pfam" id="PF12729">
    <property type="entry name" value="4HB_MCP_1"/>
    <property type="match status" value="1"/>
</dbReference>
<protein>
    <submittedName>
        <fullName evidence="11">Methyl-accepting chemotaxis protein</fullName>
    </submittedName>
</protein>